<keyword evidence="3" id="KW-1015">Disulfide bond</keyword>
<dbReference type="EMBL" id="SJOL01005398">
    <property type="protein sequence ID" value="TGZ70408.1"/>
    <property type="molecule type" value="Genomic_DNA"/>
</dbReference>
<dbReference type="PROSITE" id="PS51257">
    <property type="entry name" value="PROKAR_LIPOPROTEIN"/>
    <property type="match status" value="1"/>
</dbReference>
<dbReference type="Proteomes" id="UP000308267">
    <property type="component" value="Unassembled WGS sequence"/>
</dbReference>
<keyword evidence="5" id="KW-0393">Immunoglobulin domain</keyword>
<evidence type="ECO:0000313" key="10">
    <source>
        <dbReference type="Proteomes" id="UP000308267"/>
    </source>
</evidence>
<dbReference type="Gene3D" id="2.60.40.10">
    <property type="entry name" value="Immunoglobulins"/>
    <property type="match status" value="1"/>
</dbReference>
<dbReference type="GO" id="GO:0005911">
    <property type="term" value="C:cell-cell junction"/>
    <property type="evidence" value="ECO:0007669"/>
    <property type="project" value="TreeGrafter"/>
</dbReference>
<dbReference type="PROSITE" id="PS50835">
    <property type="entry name" value="IG_LIKE"/>
    <property type="match status" value="2"/>
</dbReference>
<comment type="subcellular location">
    <subcellularLocation>
        <location evidence="1">Membrane</location>
        <topology evidence="1">Single-pass type I membrane protein</topology>
    </subcellularLocation>
</comment>
<comment type="caution">
    <text evidence="9">The sequence shown here is derived from an EMBL/GenBank/DDBJ whole genome shotgun (WGS) entry which is preliminary data.</text>
</comment>
<feature type="signal peptide" evidence="7">
    <location>
        <begin position="1"/>
        <end position="22"/>
    </location>
</feature>
<dbReference type="GO" id="GO:0050839">
    <property type="term" value="F:cell adhesion molecule binding"/>
    <property type="evidence" value="ECO:0007669"/>
    <property type="project" value="TreeGrafter"/>
</dbReference>
<dbReference type="InterPro" id="IPR007110">
    <property type="entry name" value="Ig-like_dom"/>
</dbReference>
<dbReference type="CDD" id="cd00096">
    <property type="entry name" value="Ig"/>
    <property type="match status" value="1"/>
</dbReference>
<evidence type="ECO:0000313" key="9">
    <source>
        <dbReference type="EMBL" id="TGZ70408.1"/>
    </source>
</evidence>
<gene>
    <name evidence="9" type="ORF">CRM22_003218</name>
</gene>
<keyword evidence="10" id="KW-1185">Reference proteome</keyword>
<dbReference type="STRING" id="147828.A0A4S2M8H6"/>
<feature type="compositionally biased region" description="Polar residues" evidence="6">
    <location>
        <begin position="636"/>
        <end position="653"/>
    </location>
</feature>
<feature type="domain" description="Ig-like" evidence="8">
    <location>
        <begin position="334"/>
        <end position="466"/>
    </location>
</feature>
<accession>A0A4S2M8H6</accession>
<protein>
    <recommendedName>
        <fullName evidence="8">Ig-like domain-containing protein</fullName>
    </recommendedName>
</protein>
<evidence type="ECO:0000256" key="5">
    <source>
        <dbReference type="ARBA" id="ARBA00023319"/>
    </source>
</evidence>
<feature type="domain" description="Ig-like" evidence="8">
    <location>
        <begin position="475"/>
        <end position="585"/>
    </location>
</feature>
<feature type="chain" id="PRO_5020813074" description="Ig-like domain-containing protein" evidence="7">
    <location>
        <begin position="23"/>
        <end position="1045"/>
    </location>
</feature>
<feature type="region of interest" description="Disordered" evidence="6">
    <location>
        <begin position="620"/>
        <end position="653"/>
    </location>
</feature>
<proteinExistence type="predicted"/>
<evidence type="ECO:0000256" key="3">
    <source>
        <dbReference type="ARBA" id="ARBA00023157"/>
    </source>
</evidence>
<dbReference type="SUPFAM" id="SSF48726">
    <property type="entry name" value="Immunoglobulin"/>
    <property type="match status" value="2"/>
</dbReference>
<evidence type="ECO:0000256" key="4">
    <source>
        <dbReference type="ARBA" id="ARBA00023180"/>
    </source>
</evidence>
<keyword evidence="2" id="KW-0472">Membrane</keyword>
<dbReference type="InterPro" id="IPR003599">
    <property type="entry name" value="Ig_sub"/>
</dbReference>
<sequence>MIIRSLLCAFGLLLISVQSCQPGPDGQFNQLELGSPANVTAPLGSDIQFICCGGTRWTYENKDEYLTREIGPHPDAAGAPDKTSAPHLTVVNVAQETNMDTRNAVPTTVYTMHDDKGRLFLIINNADMRDMGHYRCHGSTGVLDAFLVVTPERYTDDQSKPAVIEHGSLIPRHVMFSSDQLNKVILHCPITDRSHVIQSWLWREPILPSSEEFLKVPQGKPPSRTVTANRAGLHEGGHVEIGPNLAWARIVDPLSPEAPVKLWCQFEKPVAWDNKEPVVAYYVLDWELYEPIAPKVFLLPLQEWSSTGIPGLQAPLGDATVVIQTPPSPYDVNPAMISHQIEQAEIQQRSGAKVIVLEHKPARFVCRFRKIDRSGLAQPEVVEQRLPPQQVYWYRGGQSVHVPPFHVDNSLVTASGLSILDVRSYPTMLARDGELQSFQIPRETITCAVTSEVKSDPVYKVTTNASLDIEVILVPQIINRTLLLAERSLEDAVKLTCVAVANGPPEMILEFSKTGSEQERNSTLQWQPVEPRYGLSMRHIPPDRQMPTVHRLVLDISDVRRTDHGLYRCTVWNQAGRTQATGQVLVRSPPELSIIPQETNYFVGHKPWIASCHVTGYPLTRSQTTPSSVAEEETTSGDQGSKQAGVNSEGSAANSSVQMKIMTVEGERMDGVEINLIKYEANDFLGINATYEVHMNQRFGNEAVIRCEYIHTDNRVVYQELFLREATKPPAPNITLLCAGPKAVVFGVTNPRVHEGSLLTERIVTQKVIFAPAKTFHNSGGLASLLVYLNSEGQPSASPINRTTNITDDFSHATVTGPNKAQPQTAIIPVKGLMADTEYVFEWSSGNVFGLSAMVQFTLWTTRLENPPVIKNVFFHKPTNNFLRISVFLADPCPYGGGARAELSDLLVRYRQTMVNESDPSKSSLIGVGEWTEMQVCQNLMGLDKTENSANSPGADEEQLGIKWAGDTPLPCEIPVEDAGDNYEVQLATRNRFDKSDWFTVIYRPSQTVQSASLCYPTCTAVHVNPTLLIGLAVWFISQIFWNIV</sequence>
<dbReference type="InterPro" id="IPR013783">
    <property type="entry name" value="Ig-like_fold"/>
</dbReference>
<dbReference type="GO" id="GO:0005886">
    <property type="term" value="C:plasma membrane"/>
    <property type="evidence" value="ECO:0007669"/>
    <property type="project" value="TreeGrafter"/>
</dbReference>
<evidence type="ECO:0000259" key="8">
    <source>
        <dbReference type="PROSITE" id="PS50835"/>
    </source>
</evidence>
<dbReference type="InterPro" id="IPR036179">
    <property type="entry name" value="Ig-like_dom_sf"/>
</dbReference>
<dbReference type="PANTHER" id="PTHR11640">
    <property type="entry name" value="NEPHRIN"/>
    <property type="match status" value="1"/>
</dbReference>
<dbReference type="InterPro" id="IPR013151">
    <property type="entry name" value="Immunoglobulin_dom"/>
</dbReference>
<dbReference type="AlphaFoldDB" id="A0A4S2M8H6"/>
<name>A0A4S2M8H6_OPIFE</name>
<dbReference type="Pfam" id="PF00047">
    <property type="entry name" value="ig"/>
    <property type="match status" value="1"/>
</dbReference>
<evidence type="ECO:0000256" key="6">
    <source>
        <dbReference type="SAM" id="MobiDB-lite"/>
    </source>
</evidence>
<evidence type="ECO:0000256" key="1">
    <source>
        <dbReference type="ARBA" id="ARBA00004479"/>
    </source>
</evidence>
<evidence type="ECO:0000256" key="2">
    <source>
        <dbReference type="ARBA" id="ARBA00023136"/>
    </source>
</evidence>
<dbReference type="SMART" id="SM00409">
    <property type="entry name" value="IG"/>
    <property type="match status" value="2"/>
</dbReference>
<dbReference type="InterPro" id="IPR051275">
    <property type="entry name" value="Cell_adhesion_signaling"/>
</dbReference>
<dbReference type="OrthoDB" id="8680608at2759"/>
<dbReference type="GO" id="GO:0098609">
    <property type="term" value="P:cell-cell adhesion"/>
    <property type="evidence" value="ECO:0007669"/>
    <property type="project" value="TreeGrafter"/>
</dbReference>
<reference evidence="9 10" key="1">
    <citation type="journal article" date="2019" name="BMC Genomics">
        <title>New insights from Opisthorchis felineus genome: update on genomics of the epidemiologically important liver flukes.</title>
        <authorList>
            <person name="Ershov N.I."/>
            <person name="Mordvinov V.A."/>
            <person name="Prokhortchouk E.B."/>
            <person name="Pakharukova M.Y."/>
            <person name="Gunbin K.V."/>
            <person name="Ustyantsev K."/>
            <person name="Genaev M.A."/>
            <person name="Blinov A.G."/>
            <person name="Mazur A."/>
            <person name="Boulygina E."/>
            <person name="Tsygankova S."/>
            <person name="Khrameeva E."/>
            <person name="Chekanov N."/>
            <person name="Fan G."/>
            <person name="Xiao A."/>
            <person name="Zhang H."/>
            <person name="Xu X."/>
            <person name="Yang H."/>
            <person name="Solovyev V."/>
            <person name="Lee S.M."/>
            <person name="Liu X."/>
            <person name="Afonnikov D.A."/>
            <person name="Skryabin K.G."/>
        </authorList>
    </citation>
    <scope>NUCLEOTIDE SEQUENCE [LARGE SCALE GENOMIC DNA]</scope>
    <source>
        <strain evidence="9">AK-0245</strain>
        <tissue evidence="9">Whole organism</tissue>
    </source>
</reference>
<keyword evidence="4" id="KW-0325">Glycoprotein</keyword>
<evidence type="ECO:0000256" key="7">
    <source>
        <dbReference type="SAM" id="SignalP"/>
    </source>
</evidence>
<organism evidence="9 10">
    <name type="scientific">Opisthorchis felineus</name>
    <dbReference type="NCBI Taxonomy" id="147828"/>
    <lineage>
        <taxon>Eukaryota</taxon>
        <taxon>Metazoa</taxon>
        <taxon>Spiralia</taxon>
        <taxon>Lophotrochozoa</taxon>
        <taxon>Platyhelminthes</taxon>
        <taxon>Trematoda</taxon>
        <taxon>Digenea</taxon>
        <taxon>Opisthorchiida</taxon>
        <taxon>Opisthorchiata</taxon>
        <taxon>Opisthorchiidae</taxon>
        <taxon>Opisthorchis</taxon>
    </lineage>
</organism>
<dbReference type="PANTHER" id="PTHR11640:SF31">
    <property type="entry name" value="IRREGULAR CHIASM C-ROUGHEST PROTEIN-RELATED"/>
    <property type="match status" value="1"/>
</dbReference>
<keyword evidence="7" id="KW-0732">Signal</keyword>